<keyword evidence="2" id="KW-0889">Transcription antitermination</keyword>
<evidence type="ECO:0000313" key="7">
    <source>
        <dbReference type="EMBL" id="SSZ46837.1"/>
    </source>
</evidence>
<evidence type="ECO:0000256" key="2">
    <source>
        <dbReference type="ARBA" id="ARBA00022814"/>
    </source>
</evidence>
<protein>
    <submittedName>
        <fullName evidence="7">N utilization substance protein B homolog</fullName>
    </submittedName>
    <submittedName>
        <fullName evidence="8">Transcription termination protein NusB</fullName>
    </submittedName>
</protein>
<dbReference type="RefSeq" id="WP_002686807.1">
    <property type="nucleotide sequence ID" value="NZ_UFTJ01000001.1"/>
</dbReference>
<dbReference type="GO" id="GO:0031564">
    <property type="term" value="P:transcription antitermination"/>
    <property type="evidence" value="ECO:0007669"/>
    <property type="project" value="UniProtKB-KW"/>
</dbReference>
<dbReference type="InterPro" id="IPR011605">
    <property type="entry name" value="NusB_fam"/>
</dbReference>
<evidence type="ECO:0000313" key="9">
    <source>
        <dbReference type="Proteomes" id="UP000255515"/>
    </source>
</evidence>
<dbReference type="Proteomes" id="UP000270205">
    <property type="component" value="Unassembled WGS sequence"/>
</dbReference>
<organism evidence="7 9">
    <name type="scientific">Bergeyella zoohelcum</name>
    <dbReference type="NCBI Taxonomy" id="1015"/>
    <lineage>
        <taxon>Bacteria</taxon>
        <taxon>Pseudomonadati</taxon>
        <taxon>Bacteroidota</taxon>
        <taxon>Flavobacteriia</taxon>
        <taxon>Flavobacteriales</taxon>
        <taxon>Weeksellaceae</taxon>
        <taxon>Bergeyella</taxon>
    </lineage>
</organism>
<dbReference type="SUPFAM" id="SSF48013">
    <property type="entry name" value="NusB-like"/>
    <property type="match status" value="1"/>
</dbReference>
<dbReference type="GO" id="GO:0003723">
    <property type="term" value="F:RNA binding"/>
    <property type="evidence" value="ECO:0007669"/>
    <property type="project" value="UniProtKB-KW"/>
</dbReference>
<dbReference type="InterPro" id="IPR006027">
    <property type="entry name" value="NusB_RsmB_TIM44"/>
</dbReference>
<sequence>MLGRRQIREKVVCTLYANYQNPIAYDELQKRMLLGIERIYNLYIYELNFLVALKQLAEQQIEIGKTKFLKDENKLHPNAKFINNSVLGLIEENYERLSYTSKHQELKWDLHDEFLVKTFKKIVAGKRFQDYVSREASGFQDEQKFIGKLFLRYIAENDDLHDILEDKELSWADDIHIANSMVQKTIGALKEGENPHTLIKMIKNEADETFATKLLWESIKNWKTTEEKIAPLLKNWELNRVSLMDRVILVTAITELDYFPQTPSRIIINEFIEIAKVYATDKSNIFVNGILDQYTKEKQRL</sequence>
<dbReference type="Proteomes" id="UP000255515">
    <property type="component" value="Unassembled WGS sequence"/>
</dbReference>
<evidence type="ECO:0000256" key="5">
    <source>
        <dbReference type="ARBA" id="ARBA00023163"/>
    </source>
</evidence>
<evidence type="ECO:0000313" key="8">
    <source>
        <dbReference type="EMBL" id="VDH03384.1"/>
    </source>
</evidence>
<evidence type="ECO:0000256" key="3">
    <source>
        <dbReference type="ARBA" id="ARBA00022884"/>
    </source>
</evidence>
<feature type="domain" description="NusB/RsmB/TIM44" evidence="6">
    <location>
        <begin position="197"/>
        <end position="295"/>
    </location>
</feature>
<gene>
    <name evidence="7" type="primary">nusB</name>
    <name evidence="7" type="ORF">NCTC11661_00494</name>
    <name evidence="8" type="ORF">NCTC12929_00767</name>
</gene>
<evidence type="ECO:0000259" key="6">
    <source>
        <dbReference type="Pfam" id="PF01029"/>
    </source>
</evidence>
<dbReference type="AlphaFoldDB" id="A0A376BZ64"/>
<dbReference type="EMBL" id="UYIV01000001">
    <property type="protein sequence ID" value="VDH03384.1"/>
    <property type="molecule type" value="Genomic_DNA"/>
</dbReference>
<keyword evidence="4" id="KW-0805">Transcription regulation</keyword>
<dbReference type="Pfam" id="PF01029">
    <property type="entry name" value="NusB"/>
    <property type="match status" value="1"/>
</dbReference>
<dbReference type="EMBL" id="UFTJ01000001">
    <property type="protein sequence ID" value="SSZ46837.1"/>
    <property type="molecule type" value="Genomic_DNA"/>
</dbReference>
<keyword evidence="5" id="KW-0804">Transcription</keyword>
<reference evidence="8 10" key="2">
    <citation type="submission" date="2018-11" db="EMBL/GenBank/DDBJ databases">
        <authorList>
            <consortium name="Pathogen Informatics"/>
        </authorList>
    </citation>
    <scope>NUCLEOTIDE SEQUENCE [LARGE SCALE GENOMIC DNA]</scope>
    <source>
        <strain evidence="8 10">NCTC12929</strain>
    </source>
</reference>
<dbReference type="GO" id="GO:0005829">
    <property type="term" value="C:cytosol"/>
    <property type="evidence" value="ECO:0007669"/>
    <property type="project" value="TreeGrafter"/>
</dbReference>
<evidence type="ECO:0000313" key="10">
    <source>
        <dbReference type="Proteomes" id="UP000270205"/>
    </source>
</evidence>
<dbReference type="PANTHER" id="PTHR11078:SF3">
    <property type="entry name" value="ANTITERMINATION NUSB DOMAIN-CONTAINING PROTEIN"/>
    <property type="match status" value="1"/>
</dbReference>
<proteinExistence type="inferred from homology"/>
<accession>A0A376BZ64</accession>
<reference evidence="7 9" key="1">
    <citation type="submission" date="2018-06" db="EMBL/GenBank/DDBJ databases">
        <authorList>
            <consortium name="Pathogen Informatics"/>
            <person name="Doyle S."/>
        </authorList>
    </citation>
    <scope>NUCLEOTIDE SEQUENCE [LARGE SCALE GENOMIC DNA]</scope>
    <source>
        <strain evidence="7 9">NCTC11661</strain>
    </source>
</reference>
<dbReference type="Gene3D" id="1.10.940.10">
    <property type="entry name" value="NusB-like"/>
    <property type="match status" value="1"/>
</dbReference>
<dbReference type="InterPro" id="IPR035926">
    <property type="entry name" value="NusB-like_sf"/>
</dbReference>
<evidence type="ECO:0000256" key="4">
    <source>
        <dbReference type="ARBA" id="ARBA00023015"/>
    </source>
</evidence>
<dbReference type="PANTHER" id="PTHR11078">
    <property type="entry name" value="N UTILIZATION SUBSTANCE PROTEIN B-RELATED"/>
    <property type="match status" value="1"/>
</dbReference>
<keyword evidence="3" id="KW-0694">RNA-binding</keyword>
<dbReference type="GO" id="GO:0006353">
    <property type="term" value="P:DNA-templated transcription termination"/>
    <property type="evidence" value="ECO:0007669"/>
    <property type="project" value="InterPro"/>
</dbReference>
<name>A0A376BZ64_9FLAO</name>
<evidence type="ECO:0000256" key="1">
    <source>
        <dbReference type="ARBA" id="ARBA00005952"/>
    </source>
</evidence>
<comment type="similarity">
    <text evidence="1">Belongs to the NusB family.</text>
</comment>